<accession>A0A345NL07</accession>
<evidence type="ECO:0000256" key="6">
    <source>
        <dbReference type="PROSITE-ProRule" id="PRU00169"/>
    </source>
</evidence>
<dbReference type="GO" id="GO:0032993">
    <property type="term" value="C:protein-DNA complex"/>
    <property type="evidence" value="ECO:0007669"/>
    <property type="project" value="TreeGrafter"/>
</dbReference>
<dbReference type="InterPro" id="IPR001789">
    <property type="entry name" value="Sig_transdc_resp-reg_receiver"/>
</dbReference>
<dbReference type="SUPFAM" id="SSF46894">
    <property type="entry name" value="C-terminal effector domain of the bipartite response regulators"/>
    <property type="match status" value="1"/>
</dbReference>
<keyword evidence="2" id="KW-0902">Two-component regulatory system</keyword>
<name>A0A345NL07_9MICO</name>
<dbReference type="Proteomes" id="UP000253790">
    <property type="component" value="Chromosome"/>
</dbReference>
<dbReference type="OrthoDB" id="9812490at2"/>
<dbReference type="AlphaFoldDB" id="A0A345NL07"/>
<evidence type="ECO:0000256" key="3">
    <source>
        <dbReference type="ARBA" id="ARBA00023015"/>
    </source>
</evidence>
<dbReference type="InterPro" id="IPR016032">
    <property type="entry name" value="Sig_transdc_resp-reg_C-effctor"/>
</dbReference>
<evidence type="ECO:0000313" key="11">
    <source>
        <dbReference type="Proteomes" id="UP000253790"/>
    </source>
</evidence>
<keyword evidence="3" id="KW-0805">Transcription regulation</keyword>
<evidence type="ECO:0000259" key="8">
    <source>
        <dbReference type="PROSITE" id="PS50110"/>
    </source>
</evidence>
<keyword evidence="4 7" id="KW-0238">DNA-binding</keyword>
<dbReference type="InterPro" id="IPR001867">
    <property type="entry name" value="OmpR/PhoB-type_DNA-bd"/>
</dbReference>
<feature type="modified residue" description="4-aspartylphosphate" evidence="6">
    <location>
        <position position="61"/>
    </location>
</feature>
<dbReference type="EMBL" id="CP031229">
    <property type="protein sequence ID" value="AXH95715.1"/>
    <property type="molecule type" value="Genomic_DNA"/>
</dbReference>
<dbReference type="SUPFAM" id="SSF52172">
    <property type="entry name" value="CheY-like"/>
    <property type="match status" value="1"/>
</dbReference>
<evidence type="ECO:0000256" key="2">
    <source>
        <dbReference type="ARBA" id="ARBA00023012"/>
    </source>
</evidence>
<dbReference type="RefSeq" id="WP_114927480.1">
    <property type="nucleotide sequence ID" value="NZ_CP031229.1"/>
</dbReference>
<organism evidence="10 11">
    <name type="scientific">Ornithinimicrobium avium</name>
    <dbReference type="NCBI Taxonomy" id="2283195"/>
    <lineage>
        <taxon>Bacteria</taxon>
        <taxon>Bacillati</taxon>
        <taxon>Actinomycetota</taxon>
        <taxon>Actinomycetes</taxon>
        <taxon>Micrococcales</taxon>
        <taxon>Ornithinimicrobiaceae</taxon>
        <taxon>Ornithinimicrobium</taxon>
    </lineage>
</organism>
<dbReference type="Gene3D" id="6.10.250.690">
    <property type="match status" value="1"/>
</dbReference>
<dbReference type="Gene3D" id="3.40.50.2300">
    <property type="match status" value="1"/>
</dbReference>
<proteinExistence type="predicted"/>
<dbReference type="GO" id="GO:0005829">
    <property type="term" value="C:cytosol"/>
    <property type="evidence" value="ECO:0007669"/>
    <property type="project" value="TreeGrafter"/>
</dbReference>
<evidence type="ECO:0000313" key="10">
    <source>
        <dbReference type="EMBL" id="AXH95715.1"/>
    </source>
</evidence>
<dbReference type="InterPro" id="IPR039420">
    <property type="entry name" value="WalR-like"/>
</dbReference>
<dbReference type="FunFam" id="3.40.50.2300:FF:000001">
    <property type="entry name" value="DNA-binding response regulator PhoB"/>
    <property type="match status" value="1"/>
</dbReference>
<dbReference type="SMART" id="SM00862">
    <property type="entry name" value="Trans_reg_C"/>
    <property type="match status" value="1"/>
</dbReference>
<dbReference type="PROSITE" id="PS50110">
    <property type="entry name" value="RESPONSE_REGULATORY"/>
    <property type="match status" value="1"/>
</dbReference>
<dbReference type="InterPro" id="IPR011006">
    <property type="entry name" value="CheY-like_superfamily"/>
</dbReference>
<reference evidence="10 11" key="1">
    <citation type="submission" date="2018-07" db="EMBL/GenBank/DDBJ databases">
        <title>Complete genome sequencing of Ornithinimicrobium sp. AMA3305.</title>
        <authorList>
            <person name="Bae J.-W."/>
        </authorList>
    </citation>
    <scope>NUCLEOTIDE SEQUENCE [LARGE SCALE GENOMIC DNA]</scope>
    <source>
        <strain evidence="10 11">AMA3305</strain>
    </source>
</reference>
<feature type="domain" description="OmpR/PhoB-type" evidence="9">
    <location>
        <begin position="139"/>
        <end position="233"/>
    </location>
</feature>
<evidence type="ECO:0000256" key="4">
    <source>
        <dbReference type="ARBA" id="ARBA00023125"/>
    </source>
</evidence>
<sequence length="233" mass="25190">MTEDTAPPAARTLLVVEDDPTINQALTDRLTAEGFRVERAFDGPGALEAFARLAPDLLLLDLMLPGMDGLEVCRRVQAERPVPVLMLTARVDETDVLVGLGVGADDYVTKPFRMREVVARVRALLRRVDRAADLVAAAPPALRVGDLVVDRAGRRASLAGSAVHLTPLEFDLLAVLAEQPGTVRTRETLMEEVWGWSDARGTRTLDSHVKSLRAKIGAGRVRTAHGVGYALEA</sequence>
<feature type="domain" description="Response regulatory" evidence="8">
    <location>
        <begin position="12"/>
        <end position="125"/>
    </location>
</feature>
<dbReference type="CDD" id="cd00383">
    <property type="entry name" value="trans_reg_C"/>
    <property type="match status" value="1"/>
</dbReference>
<dbReference type="GO" id="GO:0000156">
    <property type="term" value="F:phosphorelay response regulator activity"/>
    <property type="evidence" value="ECO:0007669"/>
    <property type="project" value="TreeGrafter"/>
</dbReference>
<gene>
    <name evidence="10" type="ORF">DV701_05890</name>
</gene>
<dbReference type="InterPro" id="IPR036388">
    <property type="entry name" value="WH-like_DNA-bd_sf"/>
</dbReference>
<feature type="DNA-binding region" description="OmpR/PhoB-type" evidence="7">
    <location>
        <begin position="139"/>
        <end position="233"/>
    </location>
</feature>
<evidence type="ECO:0000259" key="9">
    <source>
        <dbReference type="PROSITE" id="PS51755"/>
    </source>
</evidence>
<keyword evidence="11" id="KW-1185">Reference proteome</keyword>
<dbReference type="KEGG" id="orn:DV701_05890"/>
<dbReference type="GO" id="GO:0006355">
    <property type="term" value="P:regulation of DNA-templated transcription"/>
    <property type="evidence" value="ECO:0007669"/>
    <property type="project" value="InterPro"/>
</dbReference>
<dbReference type="PROSITE" id="PS51755">
    <property type="entry name" value="OMPR_PHOB"/>
    <property type="match status" value="1"/>
</dbReference>
<protein>
    <submittedName>
        <fullName evidence="10">DNA-binding response regulator</fullName>
    </submittedName>
</protein>
<evidence type="ECO:0000256" key="7">
    <source>
        <dbReference type="PROSITE-ProRule" id="PRU01091"/>
    </source>
</evidence>
<keyword evidence="5" id="KW-0804">Transcription</keyword>
<dbReference type="Gene3D" id="1.10.10.10">
    <property type="entry name" value="Winged helix-like DNA-binding domain superfamily/Winged helix DNA-binding domain"/>
    <property type="match status" value="1"/>
</dbReference>
<dbReference type="Pfam" id="PF00072">
    <property type="entry name" value="Response_reg"/>
    <property type="match status" value="1"/>
</dbReference>
<evidence type="ECO:0000256" key="1">
    <source>
        <dbReference type="ARBA" id="ARBA00022553"/>
    </source>
</evidence>
<evidence type="ECO:0000256" key="5">
    <source>
        <dbReference type="ARBA" id="ARBA00023163"/>
    </source>
</evidence>
<keyword evidence="1 6" id="KW-0597">Phosphoprotein</keyword>
<dbReference type="PANTHER" id="PTHR48111">
    <property type="entry name" value="REGULATOR OF RPOS"/>
    <property type="match status" value="1"/>
</dbReference>
<dbReference type="PANTHER" id="PTHR48111:SF4">
    <property type="entry name" value="DNA-BINDING DUAL TRANSCRIPTIONAL REGULATOR OMPR"/>
    <property type="match status" value="1"/>
</dbReference>
<dbReference type="GO" id="GO:0000976">
    <property type="term" value="F:transcription cis-regulatory region binding"/>
    <property type="evidence" value="ECO:0007669"/>
    <property type="project" value="TreeGrafter"/>
</dbReference>
<dbReference type="Pfam" id="PF00486">
    <property type="entry name" value="Trans_reg_C"/>
    <property type="match status" value="1"/>
</dbReference>
<dbReference type="SMART" id="SM00448">
    <property type="entry name" value="REC"/>
    <property type="match status" value="1"/>
</dbReference>